<dbReference type="GeneID" id="70215251"/>
<dbReference type="AlphaFoldDB" id="A0A9P9KPS1"/>
<reference evidence="1" key="1">
    <citation type="journal article" date="2021" name="Nat. Commun.">
        <title>Genetic determinants of endophytism in the Arabidopsis root mycobiome.</title>
        <authorList>
            <person name="Mesny F."/>
            <person name="Miyauchi S."/>
            <person name="Thiergart T."/>
            <person name="Pickel B."/>
            <person name="Atanasova L."/>
            <person name="Karlsson M."/>
            <person name="Huettel B."/>
            <person name="Barry K.W."/>
            <person name="Haridas S."/>
            <person name="Chen C."/>
            <person name="Bauer D."/>
            <person name="Andreopoulos W."/>
            <person name="Pangilinan J."/>
            <person name="LaButti K."/>
            <person name="Riley R."/>
            <person name="Lipzen A."/>
            <person name="Clum A."/>
            <person name="Drula E."/>
            <person name="Henrissat B."/>
            <person name="Kohler A."/>
            <person name="Grigoriev I.V."/>
            <person name="Martin F.M."/>
            <person name="Hacquard S."/>
        </authorList>
    </citation>
    <scope>NUCLEOTIDE SEQUENCE</scope>
    <source>
        <strain evidence="1">MPI-CAGE-AT-0023</strain>
    </source>
</reference>
<proteinExistence type="predicted"/>
<dbReference type="OrthoDB" id="5079280at2759"/>
<keyword evidence="2" id="KW-1185">Reference proteome</keyword>
<dbReference type="RefSeq" id="XP_046053904.1">
    <property type="nucleotide sequence ID" value="XM_046185297.1"/>
</dbReference>
<dbReference type="EMBL" id="JAGMUX010000003">
    <property type="protein sequence ID" value="KAH7265169.1"/>
    <property type="molecule type" value="Genomic_DNA"/>
</dbReference>
<accession>A0A9P9KPS1</accession>
<sequence length="137" mass="15635">MTLPSMFDISLPANFFIKEDCLRLMHECFSQYFFICPYAVVYTYPTPILVGVEGMVLWAQSTTPFIECVDMTHPGIFRDLMELAESGARWVEHQSIRYGFSKFPEMSECPGTGVQDESYQIWDWSDGAATMPCNQAS</sequence>
<dbReference type="Proteomes" id="UP000720189">
    <property type="component" value="Unassembled WGS sequence"/>
</dbReference>
<comment type="caution">
    <text evidence="1">The sequence shown here is derived from an EMBL/GenBank/DDBJ whole genome shotgun (WGS) entry which is preliminary data.</text>
</comment>
<evidence type="ECO:0000313" key="1">
    <source>
        <dbReference type="EMBL" id="KAH7265169.1"/>
    </source>
</evidence>
<protein>
    <submittedName>
        <fullName evidence="1">Uncharacterized protein</fullName>
    </submittedName>
</protein>
<evidence type="ECO:0000313" key="2">
    <source>
        <dbReference type="Proteomes" id="UP000720189"/>
    </source>
</evidence>
<name>A0A9P9KPS1_FUSRE</name>
<organism evidence="1 2">
    <name type="scientific">Fusarium redolens</name>
    <dbReference type="NCBI Taxonomy" id="48865"/>
    <lineage>
        <taxon>Eukaryota</taxon>
        <taxon>Fungi</taxon>
        <taxon>Dikarya</taxon>
        <taxon>Ascomycota</taxon>
        <taxon>Pezizomycotina</taxon>
        <taxon>Sordariomycetes</taxon>
        <taxon>Hypocreomycetidae</taxon>
        <taxon>Hypocreales</taxon>
        <taxon>Nectriaceae</taxon>
        <taxon>Fusarium</taxon>
        <taxon>Fusarium redolens species complex</taxon>
    </lineage>
</organism>
<gene>
    <name evidence="1" type="ORF">BKA55DRAFT_239505</name>
</gene>